<evidence type="ECO:0000313" key="3">
    <source>
        <dbReference type="Proteomes" id="UP001311232"/>
    </source>
</evidence>
<dbReference type="AlphaFoldDB" id="A0AAV9RUZ3"/>
<dbReference type="Proteomes" id="UP001311232">
    <property type="component" value="Unassembled WGS sequence"/>
</dbReference>
<protein>
    <submittedName>
        <fullName evidence="2">Uncharacterized protein</fullName>
    </submittedName>
</protein>
<feature type="region of interest" description="Disordered" evidence="1">
    <location>
        <begin position="1"/>
        <end position="62"/>
    </location>
</feature>
<comment type="caution">
    <text evidence="2">The sequence shown here is derived from an EMBL/GenBank/DDBJ whole genome shotgun (WGS) entry which is preliminary data.</text>
</comment>
<gene>
    <name evidence="2" type="ORF">CRENBAI_005112</name>
</gene>
<keyword evidence="3" id="KW-1185">Reference proteome</keyword>
<evidence type="ECO:0000313" key="2">
    <source>
        <dbReference type="EMBL" id="KAK5612878.1"/>
    </source>
</evidence>
<accession>A0AAV9RUZ3</accession>
<sequence>MAEEPEKKKIKYNQTKLNFHILTTKPQKSTTSSNPGPSDQGAVQPEPPSSSSGTGGSETATNAGTVAIHSSGCVEAYCWDIETGKAPKLVIGKKETVTTFGQRERYFNAEWYKGREWLILCISKKQAFCEICRFAAVK</sequence>
<evidence type="ECO:0000256" key="1">
    <source>
        <dbReference type="SAM" id="MobiDB-lite"/>
    </source>
</evidence>
<proteinExistence type="predicted"/>
<dbReference type="EMBL" id="JAHHUM010001286">
    <property type="protein sequence ID" value="KAK5612878.1"/>
    <property type="molecule type" value="Genomic_DNA"/>
</dbReference>
<feature type="compositionally biased region" description="Polar residues" evidence="1">
    <location>
        <begin position="24"/>
        <end position="37"/>
    </location>
</feature>
<organism evidence="2 3">
    <name type="scientific">Crenichthys baileyi</name>
    <name type="common">White River springfish</name>
    <dbReference type="NCBI Taxonomy" id="28760"/>
    <lineage>
        <taxon>Eukaryota</taxon>
        <taxon>Metazoa</taxon>
        <taxon>Chordata</taxon>
        <taxon>Craniata</taxon>
        <taxon>Vertebrata</taxon>
        <taxon>Euteleostomi</taxon>
        <taxon>Actinopterygii</taxon>
        <taxon>Neopterygii</taxon>
        <taxon>Teleostei</taxon>
        <taxon>Neoteleostei</taxon>
        <taxon>Acanthomorphata</taxon>
        <taxon>Ovalentaria</taxon>
        <taxon>Atherinomorphae</taxon>
        <taxon>Cyprinodontiformes</taxon>
        <taxon>Goodeidae</taxon>
        <taxon>Crenichthys</taxon>
    </lineage>
</organism>
<reference evidence="2 3" key="1">
    <citation type="submission" date="2021-06" db="EMBL/GenBank/DDBJ databases">
        <authorList>
            <person name="Palmer J.M."/>
        </authorList>
    </citation>
    <scope>NUCLEOTIDE SEQUENCE [LARGE SCALE GENOMIC DNA]</scope>
    <source>
        <strain evidence="2 3">MEX-2019</strain>
        <tissue evidence="2">Muscle</tissue>
    </source>
</reference>
<name>A0AAV9RUZ3_9TELE</name>